<dbReference type="EMBL" id="QNQU01000007">
    <property type="protein sequence ID" value="RBQ07823.1"/>
    <property type="molecule type" value="Genomic_DNA"/>
</dbReference>
<feature type="region of interest" description="Disordered" evidence="1">
    <location>
        <begin position="1"/>
        <end position="38"/>
    </location>
</feature>
<keyword evidence="3" id="KW-1185">Reference proteome</keyword>
<organism evidence="2 3">
    <name type="scientific">Pedobacter miscanthi</name>
    <dbReference type="NCBI Taxonomy" id="2259170"/>
    <lineage>
        <taxon>Bacteria</taxon>
        <taxon>Pseudomonadati</taxon>
        <taxon>Bacteroidota</taxon>
        <taxon>Sphingobacteriia</taxon>
        <taxon>Sphingobacteriales</taxon>
        <taxon>Sphingobacteriaceae</taxon>
        <taxon>Pedobacter</taxon>
    </lineage>
</organism>
<evidence type="ECO:0000313" key="2">
    <source>
        <dbReference type="EMBL" id="RBQ07823.1"/>
    </source>
</evidence>
<feature type="compositionally biased region" description="Basic residues" evidence="1">
    <location>
        <begin position="17"/>
        <end position="26"/>
    </location>
</feature>
<sequence length="213" mass="24616">MSAAKSAKSLPPDKKIIHQNRRHARRKTDPSDNNKVKIVEEPYRDSAIKNIAPITLDVMAIPELPYTIPRIVKGRKKSLSIAATPKNETKQRWYVEFFYFSPLSERMERIRVTKKLNRLKDPKEKQRHFSNLCEAYKVALESGWNLLDQNANIKLKKEIIGISLKEGFAKFEEYHAAKGTRPKSISTYRSTINVEIIQKVATCFTLKWPLFSA</sequence>
<dbReference type="OrthoDB" id="9806835at2"/>
<protein>
    <submittedName>
        <fullName evidence="2">Uncharacterized protein</fullName>
    </submittedName>
</protein>
<evidence type="ECO:0000313" key="3">
    <source>
        <dbReference type="Proteomes" id="UP000252081"/>
    </source>
</evidence>
<evidence type="ECO:0000256" key="1">
    <source>
        <dbReference type="SAM" id="MobiDB-lite"/>
    </source>
</evidence>
<dbReference type="Proteomes" id="UP000252081">
    <property type="component" value="Unassembled WGS sequence"/>
</dbReference>
<accession>A0A366L2V6</accession>
<reference evidence="2 3" key="1">
    <citation type="submission" date="2018-07" db="EMBL/GenBank/DDBJ databases">
        <title>A draft genome of a endophytic bacteria, a new species of Pedobacter.</title>
        <authorList>
            <person name="Zhang Z.D."/>
            <person name="Chen Z.J."/>
        </authorList>
    </citation>
    <scope>NUCLEOTIDE SEQUENCE [LARGE SCALE GENOMIC DNA]</scope>
    <source>
        <strain evidence="2 3">RS10</strain>
    </source>
</reference>
<comment type="caution">
    <text evidence="2">The sequence shown here is derived from an EMBL/GenBank/DDBJ whole genome shotgun (WGS) entry which is preliminary data.</text>
</comment>
<dbReference type="RefSeq" id="WP_113948582.1">
    <property type="nucleotide sequence ID" value="NZ_QNQU01000007.1"/>
</dbReference>
<feature type="compositionally biased region" description="Basic and acidic residues" evidence="1">
    <location>
        <begin position="27"/>
        <end position="38"/>
    </location>
</feature>
<gene>
    <name evidence="2" type="ORF">DRW42_09470</name>
</gene>
<name>A0A366L2V6_9SPHI</name>
<dbReference type="AlphaFoldDB" id="A0A366L2V6"/>
<proteinExistence type="predicted"/>